<dbReference type="AlphaFoldDB" id="A0A7S6WQW0"/>
<organism evidence="2 3">
    <name type="scientific">Treponema pedis</name>
    <dbReference type="NCBI Taxonomy" id="409322"/>
    <lineage>
        <taxon>Bacteria</taxon>
        <taxon>Pseudomonadati</taxon>
        <taxon>Spirochaetota</taxon>
        <taxon>Spirochaetia</taxon>
        <taxon>Spirochaetales</taxon>
        <taxon>Treponemataceae</taxon>
        <taxon>Treponema</taxon>
    </lineage>
</organism>
<dbReference type="Pfam" id="PF03961">
    <property type="entry name" value="FapA"/>
    <property type="match status" value="1"/>
</dbReference>
<gene>
    <name evidence="2" type="ORF">IFE08_04605</name>
</gene>
<reference evidence="2 3" key="1">
    <citation type="submission" date="2020-09" db="EMBL/GenBank/DDBJ databases">
        <title>Characterization of Treponema spp. from bovine digital dermatitis in Korea.</title>
        <authorList>
            <person name="Espiritu H.M."/>
            <person name="Cho Y.I."/>
            <person name="Mamuad L."/>
        </authorList>
    </citation>
    <scope>NUCLEOTIDE SEQUENCE [LARGE SCALE GENOMIC DNA]</scope>
    <source>
        <strain evidence="2 3">KS1</strain>
    </source>
</reference>
<dbReference type="Proteomes" id="UP000593915">
    <property type="component" value="Chromosome"/>
</dbReference>
<dbReference type="PANTHER" id="PTHR38032">
    <property type="entry name" value="POLYMERASE-RELATED"/>
    <property type="match status" value="1"/>
</dbReference>
<dbReference type="InterPro" id="IPR046866">
    <property type="entry name" value="FapA_N"/>
</dbReference>
<dbReference type="GeneID" id="301088878"/>
<dbReference type="InterPro" id="IPR046865">
    <property type="entry name" value="FapA_b_solenoid"/>
</dbReference>
<dbReference type="EMBL" id="CP061839">
    <property type="protein sequence ID" value="QOW61661.1"/>
    <property type="molecule type" value="Genomic_DNA"/>
</dbReference>
<evidence type="ECO:0000313" key="2">
    <source>
        <dbReference type="EMBL" id="QOW61661.1"/>
    </source>
</evidence>
<dbReference type="Pfam" id="PF20250">
    <property type="entry name" value="FapA_N"/>
    <property type="match status" value="2"/>
</dbReference>
<dbReference type="PANTHER" id="PTHR38032:SF1">
    <property type="entry name" value="RNA-BINDING PROTEIN KHPB N-TERMINAL DOMAIN-CONTAINING PROTEIN"/>
    <property type="match status" value="1"/>
</dbReference>
<proteinExistence type="predicted"/>
<evidence type="ECO:0000313" key="3">
    <source>
        <dbReference type="Proteomes" id="UP000593915"/>
    </source>
</evidence>
<feature type="domain" description="Flagellar Assembly Protein A N-terminal region" evidence="1">
    <location>
        <begin position="291"/>
        <end position="448"/>
    </location>
</feature>
<dbReference type="RefSeq" id="WP_020963943.1">
    <property type="nucleotide sequence ID" value="NZ_CP045670.1"/>
</dbReference>
<protein>
    <submittedName>
        <fullName evidence="2">DUF342 domain-containing protein</fullName>
    </submittedName>
</protein>
<name>A0A7S6WQW0_9SPIR</name>
<dbReference type="InterPro" id="IPR005646">
    <property type="entry name" value="FapA"/>
</dbReference>
<sequence length="727" mass="80124">MGIKNWAIQKHKSTGKWFLVFSEKLISSEMPSPEEICEAAEKAGLSPYSMIGKDAISSYLQKNSDSAEKPIPLALELSPDFDARLIVNSDKTEAKLYIRKAANAEPAVDLQIINRLLQRSNIINLDMQKIKSGISEFINSPSMEFLQIIAEGTPPKRGADKKLVAHFEQIPQHEVVRLADRLKNLELRSADVENPTTDKDYPLSEAETLTTVQKDDLLYELKESDAGEAGSDIYGKTIPGLQGNDPFLLDLRNIVQSHSELRAGVTGLLLIANTERGLKLRIVPYRDAKIRAVVSIDKMEASLIIESGLGAGERLSIMGVKKALNDVGLLDTITDEKITEIIEAARKKSEEAEFVFLQGIPAVAANSYKFEWAANFEEGQNTATVEKDALILTATLSVKGEAGKDVYGKPIDPKNAYPVLLPQYDDSIRFVEEDGKAKFYASVSGELTRFDNKLLISSLKSIHSDIDEKTGDIIFPGNLIITGDVRDGRKIKALGDLTVTGNAEKSLIYSETSVNLNGGINGKGSGTVWAKNTANLHYAENARIFSGSNIKIGNYCFKCLVKTNGSLSLTGSPGVLLGGNIHAAKGCSVKELGAKKTIRTIISFGQDYLIKDEIEVREKEMAENIAELNEIDKKLKSSEPNLNIEELRTRKVKLIKRNSALTIRIFNLKENFETHIPSKIVVSGDVYPGVVLESHGRYFEVMETHHHVFFTFDEKTGQIVCSPLHDE</sequence>
<feature type="domain" description="Flagellar Assembly Protein A N-terminal region" evidence="1">
    <location>
        <begin position="85"/>
        <end position="271"/>
    </location>
</feature>
<evidence type="ECO:0000259" key="1">
    <source>
        <dbReference type="Pfam" id="PF20250"/>
    </source>
</evidence>
<accession>A0A7S6WQW0</accession>